<feature type="compositionally biased region" description="Polar residues" evidence="1">
    <location>
        <begin position="238"/>
        <end position="247"/>
    </location>
</feature>
<dbReference type="Proteomes" id="UP000186168">
    <property type="component" value="Unassembled WGS sequence"/>
</dbReference>
<reference evidence="2 3" key="1">
    <citation type="submission" date="2013-05" db="EMBL/GenBank/DDBJ databases">
        <title>Genome sequence of Streptomyces sparsogenes DSM 40356.</title>
        <authorList>
            <person name="Coyne S."/>
            <person name="Seebeck F.P."/>
        </authorList>
    </citation>
    <scope>NUCLEOTIDE SEQUENCE [LARGE SCALE GENOMIC DNA]</scope>
    <source>
        <strain evidence="2 3">DSM 40356</strain>
    </source>
</reference>
<dbReference type="EMBL" id="ASQP01000319">
    <property type="protein sequence ID" value="OMI37040.1"/>
    <property type="molecule type" value="Genomic_DNA"/>
</dbReference>
<comment type="caution">
    <text evidence="2">The sequence shown here is derived from an EMBL/GenBank/DDBJ whole genome shotgun (WGS) entry which is preliminary data.</text>
</comment>
<keyword evidence="3" id="KW-1185">Reference proteome</keyword>
<sequence length="284" mass="30715">MDAGNCVTRGDLRGRICQCTGSQRCAASCWVVAIRLIYQLACQLFRWLALPARSSAAKDVEILILRHQLTVAQRIQPRPQFSWSDRAVMAALLPVVNKHRRARLALLVTPRSVLRWHARLVARKWTYPAPLEKSSSQVGVVRPVRWDHVPRDRALAVQGDPKPADGSIGAPPSRDSEGRGTAGAAPRERGPAPPVGQTGPLRARRPLLVRRPVRADTPTPTGARSSLSPPAPCWPGTADSSPRSGTTPRAGAPDAHPHRQRSRSSSYGRPGRIRGGDTGGSRGS</sequence>
<feature type="compositionally biased region" description="Basic residues" evidence="1">
    <location>
        <begin position="202"/>
        <end position="212"/>
    </location>
</feature>
<proteinExistence type="predicted"/>
<name>A0A1R1SFI2_9ACTN</name>
<evidence type="ECO:0000313" key="3">
    <source>
        <dbReference type="Proteomes" id="UP000186168"/>
    </source>
</evidence>
<organism evidence="2 3">
    <name type="scientific">Streptomyces sparsogenes DSM 40356</name>
    <dbReference type="NCBI Taxonomy" id="1331668"/>
    <lineage>
        <taxon>Bacteria</taxon>
        <taxon>Bacillati</taxon>
        <taxon>Actinomycetota</taxon>
        <taxon>Actinomycetes</taxon>
        <taxon>Kitasatosporales</taxon>
        <taxon>Streptomycetaceae</taxon>
        <taxon>Streptomyces</taxon>
    </lineage>
</organism>
<dbReference type="STRING" id="67365.GCA_001704635_04172"/>
<accession>A0A1R1SFI2</accession>
<evidence type="ECO:0000313" key="2">
    <source>
        <dbReference type="EMBL" id="OMI37040.1"/>
    </source>
</evidence>
<evidence type="ECO:0000256" key="1">
    <source>
        <dbReference type="SAM" id="MobiDB-lite"/>
    </source>
</evidence>
<dbReference type="AlphaFoldDB" id="A0A1R1SFI2"/>
<feature type="region of interest" description="Disordered" evidence="1">
    <location>
        <begin position="153"/>
        <end position="284"/>
    </location>
</feature>
<feature type="compositionally biased region" description="Polar residues" evidence="1">
    <location>
        <begin position="218"/>
        <end position="228"/>
    </location>
</feature>
<gene>
    <name evidence="2" type="ORF">SPAR_23049</name>
</gene>
<protein>
    <submittedName>
        <fullName evidence="2">Integrase catalytic region</fullName>
    </submittedName>
</protein>